<proteinExistence type="predicted"/>
<dbReference type="InterPro" id="IPR045584">
    <property type="entry name" value="Pilin-like"/>
</dbReference>
<gene>
    <name evidence="2" type="ORF">UV06_C0003G0066</name>
</gene>
<protein>
    <recommendedName>
        <fullName evidence="4">Type II secretion system protein G</fullName>
    </recommendedName>
</protein>
<dbReference type="InterPro" id="IPR012902">
    <property type="entry name" value="N_methyl_site"/>
</dbReference>
<evidence type="ECO:0000313" key="3">
    <source>
        <dbReference type="Proteomes" id="UP000033854"/>
    </source>
</evidence>
<reference evidence="2 3" key="1">
    <citation type="journal article" date="2015" name="Nature">
        <title>rRNA introns, odd ribosomes, and small enigmatic genomes across a large radiation of phyla.</title>
        <authorList>
            <person name="Brown C.T."/>
            <person name="Hug L.A."/>
            <person name="Thomas B.C."/>
            <person name="Sharon I."/>
            <person name="Castelle C.J."/>
            <person name="Singh A."/>
            <person name="Wilkins M.J."/>
            <person name="Williams K.H."/>
            <person name="Banfield J.F."/>
        </authorList>
    </citation>
    <scope>NUCLEOTIDE SEQUENCE [LARGE SCALE GENOMIC DNA]</scope>
</reference>
<keyword evidence="1" id="KW-0812">Transmembrane</keyword>
<dbReference type="Proteomes" id="UP000033854">
    <property type="component" value="Unassembled WGS sequence"/>
</dbReference>
<dbReference type="Pfam" id="PF07963">
    <property type="entry name" value="N_methyl"/>
    <property type="match status" value="1"/>
</dbReference>
<accession>A0A0G0Z2Q1</accession>
<dbReference type="Gene3D" id="3.30.700.10">
    <property type="entry name" value="Glycoprotein, Type 4 Pilin"/>
    <property type="match status" value="1"/>
</dbReference>
<keyword evidence="1" id="KW-1133">Transmembrane helix</keyword>
<evidence type="ECO:0000313" key="2">
    <source>
        <dbReference type="EMBL" id="KKS43065.1"/>
    </source>
</evidence>
<feature type="transmembrane region" description="Helical" evidence="1">
    <location>
        <begin position="13"/>
        <end position="35"/>
    </location>
</feature>
<evidence type="ECO:0008006" key="4">
    <source>
        <dbReference type="Google" id="ProtNLM"/>
    </source>
</evidence>
<evidence type="ECO:0000256" key="1">
    <source>
        <dbReference type="SAM" id="Phobius"/>
    </source>
</evidence>
<dbReference type="SUPFAM" id="SSF54523">
    <property type="entry name" value="Pili subunits"/>
    <property type="match status" value="1"/>
</dbReference>
<keyword evidence="1" id="KW-0472">Membrane</keyword>
<dbReference type="AlphaFoldDB" id="A0A0G0Z2Q1"/>
<comment type="caution">
    <text evidence="2">The sequence shown here is derived from an EMBL/GenBank/DDBJ whole genome shotgun (WGS) entry which is preliminary data.</text>
</comment>
<organism evidence="2 3">
    <name type="scientific">Candidatus Collierbacteria bacterium GW2011_GWA2_42_17</name>
    <dbReference type="NCBI Taxonomy" id="1618378"/>
    <lineage>
        <taxon>Bacteria</taxon>
        <taxon>Candidatus Collieribacteriota</taxon>
    </lineage>
</organism>
<dbReference type="NCBIfam" id="TIGR02532">
    <property type="entry name" value="IV_pilin_GFxxxE"/>
    <property type="match status" value="1"/>
</dbReference>
<dbReference type="EMBL" id="LCDA01000003">
    <property type="protein sequence ID" value="KKS43065.1"/>
    <property type="molecule type" value="Genomic_DNA"/>
</dbReference>
<sequence length="226" mass="25069">MTTKHKGFTLSEILVVVTIIVVLGMALLVGINPMAQIFKGYDSRRKSDLSKIKIALESYYSDHDCYPQFPLTDSQGRPSYACDSDFLKPYLDAIPCDPNSKKPYTIYVTPVNSSCPQQYAVYAQIYSFFDSQANNIDYCPKTIAFNSPGMLNADISFGCSFRQLCPIHYGCKNGACVVVSQDEIPACSPSFCTSNCSPITNQDGSITNCSTKYPDSNEYIRECVDF</sequence>
<name>A0A0G0Z2Q1_9BACT</name>